<dbReference type="PROSITE" id="PS50180">
    <property type="entry name" value="GAE"/>
    <property type="match status" value="1"/>
</dbReference>
<keyword evidence="14" id="KW-1185">Reference proteome</keyword>
<evidence type="ECO:0000256" key="8">
    <source>
        <dbReference type="ARBA" id="ARBA00023034"/>
    </source>
</evidence>
<evidence type="ECO:0000256" key="10">
    <source>
        <dbReference type="SAM" id="MobiDB-lite"/>
    </source>
</evidence>
<dbReference type="PANTHER" id="PTHR45905">
    <property type="entry name" value="GOLGI-LOCALIZED, GAMMA-ADAPTIN EAR CONTAINING, ARF BINDING PROTEIN"/>
    <property type="match status" value="1"/>
</dbReference>
<reference evidence="15" key="1">
    <citation type="submission" date="2025-08" db="UniProtKB">
        <authorList>
            <consortium name="RefSeq"/>
        </authorList>
    </citation>
    <scope>IDENTIFICATION</scope>
</reference>
<evidence type="ECO:0000313" key="15">
    <source>
        <dbReference type="RefSeq" id="XP_030636207.1"/>
    </source>
</evidence>
<dbReference type="GO" id="GO:0043130">
    <property type="term" value="F:ubiquitin binding"/>
    <property type="evidence" value="ECO:0007669"/>
    <property type="project" value="InterPro"/>
</dbReference>
<dbReference type="GeneID" id="115817101"/>
<keyword evidence="9" id="KW-0472">Membrane</keyword>
<evidence type="ECO:0000256" key="6">
    <source>
        <dbReference type="ARBA" id="ARBA00022843"/>
    </source>
</evidence>
<dbReference type="Gene3D" id="1.20.5.170">
    <property type="match status" value="1"/>
</dbReference>
<feature type="domain" description="VHS" evidence="11">
    <location>
        <begin position="17"/>
        <end position="147"/>
    </location>
</feature>
<evidence type="ECO:0000259" key="12">
    <source>
        <dbReference type="PROSITE" id="PS50180"/>
    </source>
</evidence>
<proteinExistence type="inferred from homology"/>
<feature type="region of interest" description="Disordered" evidence="10">
    <location>
        <begin position="301"/>
        <end position="321"/>
    </location>
</feature>
<dbReference type="GO" id="GO:0006893">
    <property type="term" value="P:Golgi to plasma membrane transport"/>
    <property type="evidence" value="ECO:0007669"/>
    <property type="project" value="TreeGrafter"/>
</dbReference>
<dbReference type="SMART" id="SM00809">
    <property type="entry name" value="Alpha_adaptinC2"/>
    <property type="match status" value="1"/>
</dbReference>
<dbReference type="InterPro" id="IPR008152">
    <property type="entry name" value="Clathrin_a/b/g-adaptin_app_Ig"/>
</dbReference>
<dbReference type="SUPFAM" id="SSF48464">
    <property type="entry name" value="ENTH/VHS domain"/>
    <property type="match status" value="1"/>
</dbReference>
<dbReference type="Pfam" id="PF18308">
    <property type="entry name" value="GGA_N-GAT"/>
    <property type="match status" value="1"/>
</dbReference>
<evidence type="ECO:0000256" key="3">
    <source>
        <dbReference type="ARBA" id="ARBA00008099"/>
    </source>
</evidence>
<dbReference type="PROSITE" id="PS50909">
    <property type="entry name" value="GAT"/>
    <property type="match status" value="1"/>
</dbReference>
<dbReference type="InterPro" id="IPR041198">
    <property type="entry name" value="GGA_N-GAT"/>
</dbReference>
<feature type="domain" description="GAT" evidence="13">
    <location>
        <begin position="171"/>
        <end position="298"/>
    </location>
</feature>
<dbReference type="Gene3D" id="1.20.58.160">
    <property type="match status" value="1"/>
</dbReference>
<dbReference type="InterPro" id="IPR004152">
    <property type="entry name" value="GAT_dom"/>
</dbReference>
<dbReference type="GO" id="GO:0034394">
    <property type="term" value="P:protein localization to cell surface"/>
    <property type="evidence" value="ECO:0007669"/>
    <property type="project" value="TreeGrafter"/>
</dbReference>
<evidence type="ECO:0000256" key="9">
    <source>
        <dbReference type="ARBA" id="ARBA00023136"/>
    </source>
</evidence>
<dbReference type="PANTHER" id="PTHR45905:SF6">
    <property type="entry name" value="ADP-RIBOSYLATION FACTOR-BINDING PROTEIN GGA3"/>
    <property type="match status" value="1"/>
</dbReference>
<dbReference type="OrthoDB" id="447025at2759"/>
<dbReference type="InterPro" id="IPR013041">
    <property type="entry name" value="Clathrin_app_Ig-like_sf"/>
</dbReference>
<dbReference type="Pfam" id="PF03127">
    <property type="entry name" value="GAT"/>
    <property type="match status" value="1"/>
</dbReference>
<dbReference type="AlphaFoldDB" id="A0A6J2VVY8"/>
<evidence type="ECO:0000259" key="13">
    <source>
        <dbReference type="PROSITE" id="PS50909"/>
    </source>
</evidence>
<dbReference type="GO" id="GO:0035091">
    <property type="term" value="F:phosphatidylinositol binding"/>
    <property type="evidence" value="ECO:0007669"/>
    <property type="project" value="InterPro"/>
</dbReference>
<protein>
    <submittedName>
        <fullName evidence="15">ADP-ribosylation factor-binding protein GGA3-like</fullName>
    </submittedName>
</protein>
<dbReference type="Gene3D" id="1.25.40.90">
    <property type="match status" value="1"/>
</dbReference>
<dbReference type="InterPro" id="IPR027422">
    <property type="entry name" value="GGA1-3"/>
</dbReference>
<evidence type="ECO:0000256" key="4">
    <source>
        <dbReference type="ARBA" id="ARBA00022448"/>
    </source>
</evidence>
<dbReference type="InParanoid" id="A0A6J2VVY8"/>
<sequence length="590" mass="65828">MAAGEKGEALETLLNKVTDPENESERWDCIQAFYEQVNRETDGPQTATRLLAHKIQSPQEREALQALTLLEACMNNCGKKFHSEAGKFRFLNELIKVLSPKYLGTRSTVSVKQRVTEVLYGWSVWLKDEPKVQEAYHMLKKQGIVNKDPKLPDMIIAPPPSPRAEASVFDDEDKSKLLARLLKSPRPEDLQTANRLIKNIVKEDQDKMEREHQRISTLQDAETSTTQLQELLSQHIRTTPNTQCTQQMKMLYEHCEKLRPSLFRLASDTMDNDEALAEILQANDKLTLVVNCYKQQVDGTMSSVSSDKEHTSNHAPTSPREIKSYHLIDLSALESTPKENSLLQTPGDTHSSTSQELNPTGFGLQRTASTQSYQSSKSYLEELIQLEDSGRGDDGMETYQICGGDSYLQNSSPVLPVFQPAFRDLRSQSAVTPTSLASCGMVTVNTPFAGMDVSLDSIKPSRIEPITLFDCNGVRVSLHFCREPPPPQPHLAIFIISVVNTSAFPVTSVLLQAAVPKTMMVKLQPASGKDLPPYNPISPPAAISQILLLSNPYKGPVRLRYRLSLTQGLESVSHTGETDQFPDWNSWTCL</sequence>
<dbReference type="SUPFAM" id="SSF89009">
    <property type="entry name" value="GAT-like domain"/>
    <property type="match status" value="1"/>
</dbReference>
<evidence type="ECO:0000259" key="11">
    <source>
        <dbReference type="PROSITE" id="PS50179"/>
    </source>
</evidence>
<evidence type="ECO:0000256" key="7">
    <source>
        <dbReference type="ARBA" id="ARBA00022927"/>
    </source>
</evidence>
<dbReference type="RefSeq" id="XP_030636207.1">
    <property type="nucleotide sequence ID" value="XM_030780347.1"/>
</dbReference>
<evidence type="ECO:0000256" key="5">
    <source>
        <dbReference type="ARBA" id="ARBA00022753"/>
    </source>
</evidence>
<keyword evidence="7" id="KW-0653">Protein transport</keyword>
<evidence type="ECO:0000313" key="14">
    <source>
        <dbReference type="Proteomes" id="UP000504632"/>
    </source>
</evidence>
<dbReference type="Pfam" id="PF00790">
    <property type="entry name" value="VHS"/>
    <property type="match status" value="1"/>
</dbReference>
<dbReference type="InterPro" id="IPR008153">
    <property type="entry name" value="GAE_dom"/>
</dbReference>
<name>A0A6J2VVY8_CHACN</name>
<feature type="domain" description="GAE" evidence="12">
    <location>
        <begin position="461"/>
        <end position="582"/>
    </location>
</feature>
<dbReference type="GO" id="GO:0006886">
    <property type="term" value="P:intracellular protein transport"/>
    <property type="evidence" value="ECO:0007669"/>
    <property type="project" value="InterPro"/>
</dbReference>
<dbReference type="SUPFAM" id="SSF49348">
    <property type="entry name" value="Clathrin adaptor appendage domain"/>
    <property type="match status" value="1"/>
</dbReference>
<feature type="compositionally biased region" description="Polar residues" evidence="10">
    <location>
        <begin position="338"/>
        <end position="358"/>
    </location>
</feature>
<keyword evidence="4" id="KW-0813">Transport</keyword>
<feature type="region of interest" description="Disordered" evidence="10">
    <location>
        <begin position="338"/>
        <end position="368"/>
    </location>
</feature>
<dbReference type="GO" id="GO:0005802">
    <property type="term" value="C:trans-Golgi network"/>
    <property type="evidence" value="ECO:0007669"/>
    <property type="project" value="InterPro"/>
</dbReference>
<dbReference type="Gene3D" id="2.60.40.1230">
    <property type="match status" value="1"/>
</dbReference>
<gene>
    <name evidence="15" type="primary">LOC115817101</name>
</gene>
<keyword evidence="6" id="KW-0832">Ubl conjugation</keyword>
<dbReference type="FunFam" id="1.20.5.170:FF:000023">
    <property type="entry name" value="ADP-ribosylation factor-binding protein GGA3 isoform X1"/>
    <property type="match status" value="1"/>
</dbReference>
<evidence type="ECO:0000256" key="2">
    <source>
        <dbReference type="ARBA" id="ARBA00004220"/>
    </source>
</evidence>
<dbReference type="Proteomes" id="UP000504632">
    <property type="component" value="Chromosome 7"/>
</dbReference>
<dbReference type="InterPro" id="IPR038425">
    <property type="entry name" value="GAT_sf"/>
</dbReference>
<comment type="similarity">
    <text evidence="3">Belongs to the GGA protein family.</text>
</comment>
<comment type="subcellular location">
    <subcellularLocation>
        <location evidence="2">Early endosome membrane</location>
        <topology evidence="2">Peripheral membrane protein</topology>
    </subcellularLocation>
    <subcellularLocation>
        <location evidence="1">Golgi apparatus</location>
        <location evidence="1">trans-Golgi network membrane</location>
        <topology evidence="1">Peripheral membrane protein</topology>
    </subcellularLocation>
</comment>
<dbReference type="Pfam" id="PF02883">
    <property type="entry name" value="Alpha_adaptinC2"/>
    <property type="match status" value="1"/>
</dbReference>
<dbReference type="PROSITE" id="PS50179">
    <property type="entry name" value="VHS"/>
    <property type="match status" value="1"/>
</dbReference>
<accession>A0A6J2VVY8</accession>
<keyword evidence="8" id="KW-0333">Golgi apparatus</keyword>
<evidence type="ECO:0000256" key="1">
    <source>
        <dbReference type="ARBA" id="ARBA00004150"/>
    </source>
</evidence>
<organism evidence="14 15">
    <name type="scientific">Chanos chanos</name>
    <name type="common">Milkfish</name>
    <name type="synonym">Mugil chanos</name>
    <dbReference type="NCBI Taxonomy" id="29144"/>
    <lineage>
        <taxon>Eukaryota</taxon>
        <taxon>Metazoa</taxon>
        <taxon>Chordata</taxon>
        <taxon>Craniata</taxon>
        <taxon>Vertebrata</taxon>
        <taxon>Euteleostomi</taxon>
        <taxon>Actinopterygii</taxon>
        <taxon>Neopterygii</taxon>
        <taxon>Teleostei</taxon>
        <taxon>Ostariophysi</taxon>
        <taxon>Gonorynchiformes</taxon>
        <taxon>Chanidae</taxon>
        <taxon>Chanos</taxon>
    </lineage>
</organism>
<dbReference type="InterPro" id="IPR008942">
    <property type="entry name" value="ENTH_VHS"/>
</dbReference>
<keyword evidence="5" id="KW-0967">Endosome</keyword>
<dbReference type="GO" id="GO:0031901">
    <property type="term" value="C:early endosome membrane"/>
    <property type="evidence" value="ECO:0007669"/>
    <property type="project" value="UniProtKB-SubCell"/>
</dbReference>
<dbReference type="GO" id="GO:0031267">
    <property type="term" value="F:small GTPase binding"/>
    <property type="evidence" value="ECO:0007669"/>
    <property type="project" value="InterPro"/>
</dbReference>
<dbReference type="InterPro" id="IPR002014">
    <property type="entry name" value="VHS_dom"/>
</dbReference>
<dbReference type="SMART" id="SM00288">
    <property type="entry name" value="VHS"/>
    <property type="match status" value="1"/>
</dbReference>